<dbReference type="Pfam" id="PF00534">
    <property type="entry name" value="Glycos_transf_1"/>
    <property type="match status" value="1"/>
</dbReference>
<evidence type="ECO:0000313" key="4">
    <source>
        <dbReference type="EMBL" id="KPQ37512.1"/>
    </source>
</evidence>
<evidence type="ECO:0000259" key="3">
    <source>
        <dbReference type="Pfam" id="PF13439"/>
    </source>
</evidence>
<feature type="compositionally biased region" description="Polar residues" evidence="1">
    <location>
        <begin position="197"/>
        <end position="215"/>
    </location>
</feature>
<feature type="domain" description="Glycosyltransferase subfamily 4-like N-terminal" evidence="3">
    <location>
        <begin position="58"/>
        <end position="193"/>
    </location>
</feature>
<dbReference type="PATRIC" id="fig|1666911.3.peg.2427"/>
<dbReference type="Gene3D" id="3.40.50.2000">
    <property type="entry name" value="Glycogen Phosphorylase B"/>
    <property type="match status" value="2"/>
</dbReference>
<evidence type="ECO:0000256" key="1">
    <source>
        <dbReference type="SAM" id="MobiDB-lite"/>
    </source>
</evidence>
<name>A0A0P8DKS7_9CYAN</name>
<comment type="caution">
    <text evidence="4">The sequence shown here is derived from an EMBL/GenBank/DDBJ whole genome shotgun (WGS) entry which is preliminary data.</text>
</comment>
<dbReference type="Pfam" id="PF13439">
    <property type="entry name" value="Glyco_transf_4"/>
    <property type="match status" value="1"/>
</dbReference>
<reference evidence="4 5" key="1">
    <citation type="submission" date="2015-09" db="EMBL/GenBank/DDBJ databases">
        <title>Identification and resolution of microdiversity through metagenomic sequencing of parallel consortia.</title>
        <authorList>
            <person name="Nelson W.C."/>
            <person name="Romine M.F."/>
            <person name="Lindemann S.R."/>
        </authorList>
    </citation>
    <scope>NUCLEOTIDE SEQUENCE [LARGE SCALE GENOMIC DNA]</scope>
    <source>
        <strain evidence="4">Ana</strain>
    </source>
</reference>
<dbReference type="Proteomes" id="UP000050465">
    <property type="component" value="Unassembled WGS sequence"/>
</dbReference>
<dbReference type="InterPro" id="IPR028098">
    <property type="entry name" value="Glyco_trans_4-like_N"/>
</dbReference>
<dbReference type="CDD" id="cd03804">
    <property type="entry name" value="GT4_WbaZ-like"/>
    <property type="match status" value="1"/>
</dbReference>
<dbReference type="GO" id="GO:0016757">
    <property type="term" value="F:glycosyltransferase activity"/>
    <property type="evidence" value="ECO:0007669"/>
    <property type="project" value="InterPro"/>
</dbReference>
<evidence type="ECO:0000313" key="5">
    <source>
        <dbReference type="Proteomes" id="UP000050465"/>
    </source>
</evidence>
<dbReference type="PANTHER" id="PTHR45947:SF3">
    <property type="entry name" value="SULFOQUINOVOSYL TRANSFERASE SQD2"/>
    <property type="match status" value="1"/>
</dbReference>
<evidence type="ECO:0000259" key="2">
    <source>
        <dbReference type="Pfam" id="PF00534"/>
    </source>
</evidence>
<gene>
    <name evidence="4" type="ORF">HLUCCA11_00255</name>
</gene>
<dbReference type="EMBL" id="LJZR01000001">
    <property type="protein sequence ID" value="KPQ37512.1"/>
    <property type="molecule type" value="Genomic_DNA"/>
</dbReference>
<dbReference type="InterPro" id="IPR050194">
    <property type="entry name" value="Glycosyltransferase_grp1"/>
</dbReference>
<organism evidence="4 5">
    <name type="scientific">Phormidesmis priestleyi Ana</name>
    <dbReference type="NCBI Taxonomy" id="1666911"/>
    <lineage>
        <taxon>Bacteria</taxon>
        <taxon>Bacillati</taxon>
        <taxon>Cyanobacteriota</taxon>
        <taxon>Cyanophyceae</taxon>
        <taxon>Leptolyngbyales</taxon>
        <taxon>Leptolyngbyaceae</taxon>
        <taxon>Phormidesmis</taxon>
    </lineage>
</organism>
<feature type="domain" description="Glycosyl transferase family 1" evidence="2">
    <location>
        <begin position="217"/>
        <end position="350"/>
    </location>
</feature>
<dbReference type="STRING" id="1666911.HLUCCA11_00255"/>
<feature type="region of interest" description="Disordered" evidence="1">
    <location>
        <begin position="195"/>
        <end position="215"/>
    </location>
</feature>
<protein>
    <submittedName>
        <fullName evidence="4">Glycosyltransferase</fullName>
    </submittedName>
</protein>
<dbReference type="AlphaFoldDB" id="A0A0P8DKS7"/>
<dbReference type="PANTHER" id="PTHR45947">
    <property type="entry name" value="SULFOQUINOVOSYL TRANSFERASE SQD2"/>
    <property type="match status" value="1"/>
</dbReference>
<proteinExistence type="predicted"/>
<accession>A0A0P8DKS7</accession>
<keyword evidence="4" id="KW-0808">Transferase</keyword>
<dbReference type="InterPro" id="IPR001296">
    <property type="entry name" value="Glyco_trans_1"/>
</dbReference>
<dbReference type="SUPFAM" id="SSF53756">
    <property type="entry name" value="UDP-Glycosyltransferase/glycogen phosphorylase"/>
    <property type="match status" value="1"/>
</dbReference>
<sequence length="391" mass="44470">MKKIAVVHEWLTSHAGSEKVVEQILKIYPNADLYSLVDFLPENLREFIQYKTVTTSFIQNLPFAKRHFRSYLPLMPLAIEQFVLSDYDLIISSHHAVAKGVLTRPDQLHISYVHTPLRYGWELQHQYLQQANLASGFKGGLTRAILHYMRLWDIASANRVDYYLANSRYVARRIEKTYRRTAKVIYPPVDTRRFESTSKQNMPDKSPGQSPCQSPCQSKDGFYLVVSRFVPYKRVDLAIAAFNQLGLPLVIIGDGASGKALRKLAAPNICFLGKQPDSVVEDYMQRCRGLIFPPEEDFGITPVEAQAAGVPVIAYAKGGQAETVLHEQTGLLFSEQTVESLVHSVKRLHSGVDQFDSDRLKANAERFSVARFKTQFKNFVDHAWMQSRESR</sequence>